<evidence type="ECO:0000313" key="2">
    <source>
        <dbReference type="EMBL" id="PVH38307.1"/>
    </source>
</evidence>
<feature type="compositionally biased region" description="Low complexity" evidence="1">
    <location>
        <begin position="222"/>
        <end position="232"/>
    </location>
</feature>
<feature type="compositionally biased region" description="Basic and acidic residues" evidence="1">
    <location>
        <begin position="1"/>
        <end position="23"/>
    </location>
</feature>
<reference evidence="2" key="1">
    <citation type="submission" date="2018-04" db="EMBL/GenBank/DDBJ databases">
        <title>WGS assembly of Panicum hallii.</title>
        <authorList>
            <person name="Lovell J."/>
            <person name="Jenkins J."/>
            <person name="Lowry D."/>
            <person name="Mamidi S."/>
            <person name="Sreedasyam A."/>
            <person name="Weng X."/>
            <person name="Barry K."/>
            <person name="Bonette J."/>
            <person name="Campitelli B."/>
            <person name="Daum C."/>
            <person name="Gordon S."/>
            <person name="Gould B."/>
            <person name="Lipzen A."/>
            <person name="Macqueen A."/>
            <person name="Palacio-Mejia J."/>
            <person name="Plott C."/>
            <person name="Shakirov E."/>
            <person name="Shu S."/>
            <person name="Yoshinaga Y."/>
            <person name="Zane M."/>
            <person name="Rokhsar D."/>
            <person name="Grimwood J."/>
            <person name="Schmutz J."/>
            <person name="Juenger T."/>
        </authorList>
    </citation>
    <scope>NUCLEOTIDE SEQUENCE [LARGE SCALE GENOMIC DNA]</scope>
    <source>
        <strain evidence="2">FIL2</strain>
    </source>
</reference>
<dbReference type="AlphaFoldDB" id="A0A2T8IKV5"/>
<dbReference type="Gramene" id="PVH38307">
    <property type="protein sequence ID" value="PVH38307"/>
    <property type="gene ID" value="PAHAL_5G223800"/>
</dbReference>
<feature type="compositionally biased region" description="Low complexity" evidence="1">
    <location>
        <begin position="36"/>
        <end position="52"/>
    </location>
</feature>
<sequence length="367" mass="38123">MEAVRGRGRERPIRRHPLGERGRVPPVGARGGQAGGLLARHLPGGPALGHLPGPRPRRGRVHVAGAEPEPGPVRVPRALRGALLPELRAPGGHQRLHGGDAARRVPDPVPARARHPQRRGRGAVRAGPRSGARVPGGGRRAQGRRPGARRVGAAGEGQGPPAAVRGLLQAGAAPPERVPAHRRQGALGEPVHGPGPQRQGARRRAAGEAEGVLQRAGRFRGPDAAAAGAGPDADGGDAVREAGGGDAVPEHQGQHPGGRRVRAHVRAQRGVAAGEPGGGGGGGRAPRQAAGARVPGVRQVHVRGHQDGARVREALPLRQERDLLRLPRRVRLISPPNVTYCACVLLFYFSNNPKNVISNGVLLSFLQ</sequence>
<accession>A0A2T8IKV5</accession>
<feature type="compositionally biased region" description="Gly residues" evidence="1">
    <location>
        <begin position="275"/>
        <end position="284"/>
    </location>
</feature>
<feature type="compositionally biased region" description="Low complexity" evidence="1">
    <location>
        <begin position="149"/>
        <end position="163"/>
    </location>
</feature>
<feature type="compositionally biased region" description="Basic and acidic residues" evidence="1">
    <location>
        <begin position="97"/>
        <end position="106"/>
    </location>
</feature>
<feature type="compositionally biased region" description="Basic residues" evidence="1">
    <location>
        <begin position="112"/>
        <end position="122"/>
    </location>
</feature>
<feature type="compositionally biased region" description="Low complexity" evidence="1">
    <location>
        <begin position="285"/>
        <end position="295"/>
    </location>
</feature>
<dbReference type="EMBL" id="CM008050">
    <property type="protein sequence ID" value="PVH38307.1"/>
    <property type="molecule type" value="Genomic_DNA"/>
</dbReference>
<feature type="region of interest" description="Disordered" evidence="1">
    <location>
        <begin position="89"/>
        <end position="295"/>
    </location>
</feature>
<feature type="compositionally biased region" description="Basic residues" evidence="1">
    <location>
        <begin position="257"/>
        <end position="267"/>
    </location>
</feature>
<name>A0A2T8IKV5_9POAL</name>
<proteinExistence type="predicted"/>
<feature type="compositionally biased region" description="Low complexity" evidence="1">
    <location>
        <begin position="123"/>
        <end position="133"/>
    </location>
</feature>
<evidence type="ECO:0000256" key="1">
    <source>
        <dbReference type="SAM" id="MobiDB-lite"/>
    </source>
</evidence>
<protein>
    <submittedName>
        <fullName evidence="2">Uncharacterized protein</fullName>
    </submittedName>
</protein>
<organism evidence="2">
    <name type="scientific">Panicum hallii</name>
    <dbReference type="NCBI Taxonomy" id="206008"/>
    <lineage>
        <taxon>Eukaryota</taxon>
        <taxon>Viridiplantae</taxon>
        <taxon>Streptophyta</taxon>
        <taxon>Embryophyta</taxon>
        <taxon>Tracheophyta</taxon>
        <taxon>Spermatophyta</taxon>
        <taxon>Magnoliopsida</taxon>
        <taxon>Liliopsida</taxon>
        <taxon>Poales</taxon>
        <taxon>Poaceae</taxon>
        <taxon>PACMAD clade</taxon>
        <taxon>Panicoideae</taxon>
        <taxon>Panicodae</taxon>
        <taxon>Paniceae</taxon>
        <taxon>Panicinae</taxon>
        <taxon>Panicum</taxon>
        <taxon>Panicum sect. Panicum</taxon>
    </lineage>
</organism>
<gene>
    <name evidence="2" type="ORF">PAHAL_5G223800</name>
</gene>
<feature type="region of interest" description="Disordered" evidence="1">
    <location>
        <begin position="1"/>
        <end position="75"/>
    </location>
</feature>
<dbReference type="Proteomes" id="UP000243499">
    <property type="component" value="Chromosome 5"/>
</dbReference>